<evidence type="ECO:0000313" key="2">
    <source>
        <dbReference type="EMBL" id="EQB60046.1"/>
    </source>
</evidence>
<dbReference type="Proteomes" id="UP000053780">
    <property type="component" value="Unassembled WGS sequence"/>
</dbReference>
<gene>
    <name evidence="2" type="ORF">NAPIS_ORF02385</name>
</gene>
<name>T0M9I0_9MICR</name>
<keyword evidence="3" id="KW-1185">Reference proteome</keyword>
<dbReference type="HOGENOM" id="CLU_1090285_0_0_1"/>
<dbReference type="AlphaFoldDB" id="T0M9I0"/>
<dbReference type="GO" id="GO:0016301">
    <property type="term" value="F:kinase activity"/>
    <property type="evidence" value="ECO:0007669"/>
    <property type="project" value="UniProtKB-KW"/>
</dbReference>
<dbReference type="InterPro" id="IPR014840">
    <property type="entry name" value="HRD"/>
</dbReference>
<keyword evidence="2" id="KW-0418">Kinase</keyword>
<reference evidence="2 3" key="1">
    <citation type="journal article" date="2013" name="BMC Genomics">
        <title>Genome sequencing and comparative genomics of honey bee microsporidia, Nosema apis reveal novel insights into host-parasite interactions.</title>
        <authorList>
            <person name="Chen Yp."/>
            <person name="Pettis J.S."/>
            <person name="Zhao Y."/>
            <person name="Liu X."/>
            <person name="Tallon L.J."/>
            <person name="Sadzewicz L.D."/>
            <person name="Li R."/>
            <person name="Zheng H."/>
            <person name="Huang S."/>
            <person name="Zhang X."/>
            <person name="Hamilton M.C."/>
            <person name="Pernal S.F."/>
            <person name="Melathopoulos A.P."/>
            <person name="Yan X."/>
            <person name="Evans J.D."/>
        </authorList>
    </citation>
    <scope>NUCLEOTIDE SEQUENCE [LARGE SCALE GENOMIC DNA]</scope>
    <source>
        <strain evidence="2 3">BRL 01</strain>
    </source>
</reference>
<proteinExistence type="predicted"/>
<keyword evidence="2" id="KW-0808">Transferase</keyword>
<evidence type="ECO:0000259" key="1">
    <source>
        <dbReference type="Pfam" id="PF08729"/>
    </source>
</evidence>
<sequence length="255" mass="30323">MVELLKEITFDITKSLEVDLSTKKKQKRRKRVDDYDYTDNFIEPFEGEEDLVEIECSISNFFVYQGILPGSIKKVINQYKNKKPVTPPKMMSESRILEDALIMRRKRKASSNVLSDPFIKENEGLEEIYNKLSSKKIKSKKQNIDKKLEDVKTENAIENYDNLPVFNDEVIYKEVVNNYLYKKFKKLKDNYENLNVNDKIVYFVINYMFFEYNPELYEENEKICKKITVDIEEGEILDPNSDFVKYKNINEKTMI</sequence>
<accession>T0M9I0</accession>
<dbReference type="Pfam" id="PF08729">
    <property type="entry name" value="HUN"/>
    <property type="match status" value="1"/>
</dbReference>
<dbReference type="OrthoDB" id="2196297at2759"/>
<protein>
    <submittedName>
        <fullName evidence="2">Thymidylate kinase</fullName>
    </submittedName>
</protein>
<dbReference type="EMBL" id="KE647334">
    <property type="protein sequence ID" value="EQB60046.1"/>
    <property type="molecule type" value="Genomic_DNA"/>
</dbReference>
<organism evidence="2 3">
    <name type="scientific">Vairimorpha apis BRL 01</name>
    <dbReference type="NCBI Taxonomy" id="1037528"/>
    <lineage>
        <taxon>Eukaryota</taxon>
        <taxon>Fungi</taxon>
        <taxon>Fungi incertae sedis</taxon>
        <taxon>Microsporidia</taxon>
        <taxon>Nosematidae</taxon>
        <taxon>Vairimorpha</taxon>
    </lineage>
</organism>
<feature type="domain" description="Hpc2-related" evidence="1">
    <location>
        <begin position="22"/>
        <end position="67"/>
    </location>
</feature>
<dbReference type="VEuPathDB" id="MicrosporidiaDB:NAPIS_ORF02385"/>
<evidence type="ECO:0000313" key="3">
    <source>
        <dbReference type="Proteomes" id="UP000053780"/>
    </source>
</evidence>